<sequence>MCLISLSLWLVGWWWCASGTNGLKIGRHRIRAIVRACAAPEEMATKKRIHEDLHSLSSGLPNPPKGSVSSGI</sequence>
<evidence type="ECO:0000256" key="1">
    <source>
        <dbReference type="SAM" id="MobiDB-lite"/>
    </source>
</evidence>
<feature type="signal peptide" evidence="2">
    <location>
        <begin position="1"/>
        <end position="19"/>
    </location>
</feature>
<evidence type="ECO:0000313" key="3">
    <source>
        <dbReference type="EMBL" id="MBW77499.1"/>
    </source>
</evidence>
<reference evidence="3" key="1">
    <citation type="submission" date="2018-01" db="EMBL/GenBank/DDBJ databases">
        <title>An insight into the sialome of Amazonian anophelines.</title>
        <authorList>
            <person name="Ribeiro J.M."/>
            <person name="Scarpassa V."/>
            <person name="Calvo E."/>
        </authorList>
    </citation>
    <scope>NUCLEOTIDE SEQUENCE</scope>
</reference>
<evidence type="ECO:0000256" key="2">
    <source>
        <dbReference type="SAM" id="SignalP"/>
    </source>
</evidence>
<protein>
    <submittedName>
        <fullName evidence="3">Putative secreted protein</fullName>
    </submittedName>
</protein>
<feature type="chain" id="PRO_5014597846" evidence="2">
    <location>
        <begin position="20"/>
        <end position="72"/>
    </location>
</feature>
<dbReference type="EMBL" id="GGFL01013321">
    <property type="protein sequence ID" value="MBW77499.1"/>
    <property type="molecule type" value="Transcribed_RNA"/>
</dbReference>
<accession>A0A2M4DJ04</accession>
<feature type="region of interest" description="Disordered" evidence="1">
    <location>
        <begin position="52"/>
        <end position="72"/>
    </location>
</feature>
<keyword evidence="2" id="KW-0732">Signal</keyword>
<organism evidence="3">
    <name type="scientific">Anopheles darlingi</name>
    <name type="common">Mosquito</name>
    <dbReference type="NCBI Taxonomy" id="43151"/>
    <lineage>
        <taxon>Eukaryota</taxon>
        <taxon>Metazoa</taxon>
        <taxon>Ecdysozoa</taxon>
        <taxon>Arthropoda</taxon>
        <taxon>Hexapoda</taxon>
        <taxon>Insecta</taxon>
        <taxon>Pterygota</taxon>
        <taxon>Neoptera</taxon>
        <taxon>Endopterygota</taxon>
        <taxon>Diptera</taxon>
        <taxon>Nematocera</taxon>
        <taxon>Culicoidea</taxon>
        <taxon>Culicidae</taxon>
        <taxon>Anophelinae</taxon>
        <taxon>Anopheles</taxon>
    </lineage>
</organism>
<dbReference type="AlphaFoldDB" id="A0A2M4DJ04"/>
<name>A0A2M4DJ04_ANODA</name>
<proteinExistence type="predicted"/>